<keyword evidence="3" id="KW-1185">Reference proteome</keyword>
<accession>K0T2T8</accession>
<feature type="compositionally biased region" description="Basic and acidic residues" evidence="1">
    <location>
        <begin position="157"/>
        <end position="172"/>
    </location>
</feature>
<organism evidence="2 3">
    <name type="scientific">Thalassiosira oceanica</name>
    <name type="common">Marine diatom</name>
    <dbReference type="NCBI Taxonomy" id="159749"/>
    <lineage>
        <taxon>Eukaryota</taxon>
        <taxon>Sar</taxon>
        <taxon>Stramenopiles</taxon>
        <taxon>Ochrophyta</taxon>
        <taxon>Bacillariophyta</taxon>
        <taxon>Coscinodiscophyceae</taxon>
        <taxon>Thalassiosirophycidae</taxon>
        <taxon>Thalassiosirales</taxon>
        <taxon>Thalassiosiraceae</taxon>
        <taxon>Thalassiosira</taxon>
    </lineage>
</organism>
<evidence type="ECO:0000256" key="1">
    <source>
        <dbReference type="SAM" id="MobiDB-lite"/>
    </source>
</evidence>
<sequence>MAGLQVDPPPSLIAEDTPSASLTALSRAQLHPSPSEGVMACAASPIRATSPPSAETVPVAVVQPRHPAVDPRRPKRLPVQRVVERRHLLAEQSLQASRQLVRRRRPFLRRRVLVFPAALDVRVDVVRGGRATGSSRASLEHALPPGTDDVRPIGLEGPRHGGREHADPERGGRGHGRLGTQRGEAAPDPAPLPVGAYDVGAFDGSAIFQVGPDPSLGPGDAKDSGPSPQCNPGAVGCYLLEAPDDAGPGRAEPGRGPGDVPRLPRPAVEERHEAPFVPGRGRGLETSPPPQRRPAPVVEDERVRFRAPRVGLVGAFEHDGRYPGVVQEY</sequence>
<evidence type="ECO:0000313" key="2">
    <source>
        <dbReference type="EMBL" id="EJK72983.1"/>
    </source>
</evidence>
<feature type="region of interest" description="Disordered" evidence="1">
    <location>
        <begin position="208"/>
        <end position="228"/>
    </location>
</feature>
<feature type="region of interest" description="Disordered" evidence="1">
    <location>
        <begin position="243"/>
        <end position="300"/>
    </location>
</feature>
<dbReference type="AlphaFoldDB" id="K0T2T8"/>
<proteinExistence type="predicted"/>
<evidence type="ECO:0000313" key="3">
    <source>
        <dbReference type="Proteomes" id="UP000266841"/>
    </source>
</evidence>
<dbReference type="EMBL" id="AGNL01004999">
    <property type="protein sequence ID" value="EJK72983.1"/>
    <property type="molecule type" value="Genomic_DNA"/>
</dbReference>
<protein>
    <submittedName>
        <fullName evidence="2">Uncharacterized protein</fullName>
    </submittedName>
</protein>
<gene>
    <name evidence="2" type="ORF">THAOC_05427</name>
</gene>
<name>K0T2T8_THAOC</name>
<reference evidence="2 3" key="1">
    <citation type="journal article" date="2012" name="Genome Biol.">
        <title>Genome and low-iron response of an oceanic diatom adapted to chronic iron limitation.</title>
        <authorList>
            <person name="Lommer M."/>
            <person name="Specht M."/>
            <person name="Roy A.S."/>
            <person name="Kraemer L."/>
            <person name="Andreson R."/>
            <person name="Gutowska M.A."/>
            <person name="Wolf J."/>
            <person name="Bergner S.V."/>
            <person name="Schilhabel M.B."/>
            <person name="Klostermeier U.C."/>
            <person name="Beiko R.G."/>
            <person name="Rosenstiel P."/>
            <person name="Hippler M."/>
            <person name="Laroche J."/>
        </authorList>
    </citation>
    <scope>NUCLEOTIDE SEQUENCE [LARGE SCALE GENOMIC DNA]</scope>
    <source>
        <strain evidence="2 3">CCMP1005</strain>
    </source>
</reference>
<feature type="region of interest" description="Disordered" evidence="1">
    <location>
        <begin position="131"/>
        <end position="191"/>
    </location>
</feature>
<dbReference type="Proteomes" id="UP000266841">
    <property type="component" value="Unassembled WGS sequence"/>
</dbReference>
<comment type="caution">
    <text evidence="2">The sequence shown here is derived from an EMBL/GenBank/DDBJ whole genome shotgun (WGS) entry which is preliminary data.</text>
</comment>